<sequence>MSRDVPGPGEPPGEYGQTEQTRSPDNQRFEKGEISLKVAESRENPIAEGAFANLGCGKISFEFHRLGKIAEALAAGAELSEADRVAAAEALRSIAVVLVPTKPGQRSATTRMAQAEHQRLLRNMASTFYADQSASAAAESIAQRLARYRSGPDWKRDRSADGITYRETLRGHCWAVLKVIDRPLSARRIRALLATS</sequence>
<gene>
    <name evidence="2" type="ORF">WDK88_22780</name>
</gene>
<dbReference type="Proteomes" id="UP001432046">
    <property type="component" value="Chromosome"/>
</dbReference>
<proteinExistence type="predicted"/>
<dbReference type="RefSeq" id="WP_338821432.1">
    <property type="nucleotide sequence ID" value="NZ_CP147708.1"/>
</dbReference>
<accession>A0ABZ2NN53</accession>
<evidence type="ECO:0000313" key="2">
    <source>
        <dbReference type="EMBL" id="WXC76342.1"/>
    </source>
</evidence>
<keyword evidence="3" id="KW-1185">Reference proteome</keyword>
<name>A0ABZ2NN53_9BRAD</name>
<protein>
    <submittedName>
        <fullName evidence="2">Uncharacterized protein</fullName>
    </submittedName>
</protein>
<evidence type="ECO:0000256" key="1">
    <source>
        <dbReference type="SAM" id="MobiDB-lite"/>
    </source>
</evidence>
<organism evidence="2 3">
    <name type="scientific">Bradyrhizobium septentrionale</name>
    <dbReference type="NCBI Taxonomy" id="1404411"/>
    <lineage>
        <taxon>Bacteria</taxon>
        <taxon>Pseudomonadati</taxon>
        <taxon>Pseudomonadota</taxon>
        <taxon>Alphaproteobacteria</taxon>
        <taxon>Hyphomicrobiales</taxon>
        <taxon>Nitrobacteraceae</taxon>
        <taxon>Bradyrhizobium</taxon>
    </lineage>
</organism>
<feature type="region of interest" description="Disordered" evidence="1">
    <location>
        <begin position="1"/>
        <end position="30"/>
    </location>
</feature>
<reference evidence="2" key="2">
    <citation type="submission" date="2024-03" db="EMBL/GenBank/DDBJ databases">
        <authorList>
            <person name="Bromfield E.S.P."/>
            <person name="Cloutier S."/>
        </authorList>
    </citation>
    <scope>NUCLEOTIDE SEQUENCE</scope>
    <source>
        <strain evidence="2">5S5</strain>
    </source>
</reference>
<reference evidence="2" key="1">
    <citation type="journal article" date="2021" name="Int. J. Syst. Evol. Microbiol.">
        <title>Bradyrhizobium septentrionale sp. nov. (sv. septentrionale) and Bradyrhizobium quebecense sp. nov. (sv. septentrionale) associated with legumes native to Canada possess rearranged symbiosis genes and numerous insertion sequences.</title>
        <authorList>
            <person name="Bromfield E.S.P."/>
            <person name="Cloutier S."/>
        </authorList>
    </citation>
    <scope>NUCLEOTIDE SEQUENCE</scope>
    <source>
        <strain evidence="2">5S5</strain>
    </source>
</reference>
<dbReference type="EMBL" id="CP147711">
    <property type="protein sequence ID" value="WXC76342.1"/>
    <property type="molecule type" value="Genomic_DNA"/>
</dbReference>
<evidence type="ECO:0000313" key="3">
    <source>
        <dbReference type="Proteomes" id="UP001432046"/>
    </source>
</evidence>